<protein>
    <recommendedName>
        <fullName evidence="1">RNase H type-1 domain-containing protein</fullName>
    </recommendedName>
</protein>
<dbReference type="EMBL" id="JAHGAV010000053">
    <property type="protein sequence ID" value="KAG6934659.1"/>
    <property type="molecule type" value="Genomic_DNA"/>
</dbReference>
<dbReference type="InterPro" id="IPR012337">
    <property type="entry name" value="RNaseH-like_sf"/>
</dbReference>
<evidence type="ECO:0000259" key="1">
    <source>
        <dbReference type="PROSITE" id="PS50879"/>
    </source>
</evidence>
<feature type="domain" description="RNase H type-1" evidence="1">
    <location>
        <begin position="1"/>
        <end position="105"/>
    </location>
</feature>
<dbReference type="GO" id="GO:0004523">
    <property type="term" value="F:RNA-DNA hybrid ribonuclease activity"/>
    <property type="evidence" value="ECO:0007669"/>
    <property type="project" value="InterPro"/>
</dbReference>
<dbReference type="InterPro" id="IPR036397">
    <property type="entry name" value="RNaseH_sf"/>
</dbReference>
<sequence length="105" mass="11418">MDLWVTDGSCQYHQGKPCTGCASLQVTTDVILQGTVTPRSGHVAEIVAAVAAHDAADKETPIMICPDSDWVIQALIDWMPVWINRDMKSADNKPVAYTKYLMPGG</sequence>
<dbReference type="GO" id="GO:0003676">
    <property type="term" value="F:nucleic acid binding"/>
    <property type="evidence" value="ECO:0007669"/>
    <property type="project" value="InterPro"/>
</dbReference>
<gene>
    <name evidence="2" type="ORF">G0U57_016689</name>
</gene>
<name>A0A8T1T0K8_CHESE</name>
<keyword evidence="3" id="KW-1185">Reference proteome</keyword>
<dbReference type="Gene3D" id="3.30.420.10">
    <property type="entry name" value="Ribonuclease H-like superfamily/Ribonuclease H"/>
    <property type="match status" value="1"/>
</dbReference>
<comment type="caution">
    <text evidence="2">The sequence shown here is derived from an EMBL/GenBank/DDBJ whole genome shotgun (WGS) entry which is preliminary data.</text>
</comment>
<reference evidence="2 3" key="1">
    <citation type="journal article" date="2020" name="G3 (Bethesda)">
        <title>Draft Genome of the Common Snapping Turtle, Chelydra serpentina, a Model for Phenotypic Plasticity in Reptiles.</title>
        <authorList>
            <person name="Das D."/>
            <person name="Singh S.K."/>
            <person name="Bierstedt J."/>
            <person name="Erickson A."/>
            <person name="Galli G.L.J."/>
            <person name="Crossley D.A. 2nd"/>
            <person name="Rhen T."/>
        </authorList>
    </citation>
    <scope>NUCLEOTIDE SEQUENCE [LARGE SCALE GENOMIC DNA]</scope>
    <source>
        <strain evidence="2">KW</strain>
    </source>
</reference>
<dbReference type="PROSITE" id="PS50879">
    <property type="entry name" value="RNASE_H_1"/>
    <property type="match status" value="1"/>
</dbReference>
<evidence type="ECO:0000313" key="3">
    <source>
        <dbReference type="Proteomes" id="UP000765507"/>
    </source>
</evidence>
<dbReference type="Pfam" id="PF00075">
    <property type="entry name" value="RNase_H"/>
    <property type="match status" value="1"/>
</dbReference>
<accession>A0A8T1T0K8</accession>
<dbReference type="Proteomes" id="UP000765507">
    <property type="component" value="Unassembled WGS sequence"/>
</dbReference>
<evidence type="ECO:0000313" key="2">
    <source>
        <dbReference type="EMBL" id="KAG6934659.1"/>
    </source>
</evidence>
<dbReference type="AlphaFoldDB" id="A0A8T1T0K8"/>
<proteinExistence type="predicted"/>
<dbReference type="InterPro" id="IPR002156">
    <property type="entry name" value="RNaseH_domain"/>
</dbReference>
<dbReference type="SUPFAM" id="SSF53098">
    <property type="entry name" value="Ribonuclease H-like"/>
    <property type="match status" value="1"/>
</dbReference>
<organism evidence="2 3">
    <name type="scientific">Chelydra serpentina</name>
    <name type="common">Snapping turtle</name>
    <name type="synonym">Testudo serpentina</name>
    <dbReference type="NCBI Taxonomy" id="8475"/>
    <lineage>
        <taxon>Eukaryota</taxon>
        <taxon>Metazoa</taxon>
        <taxon>Chordata</taxon>
        <taxon>Craniata</taxon>
        <taxon>Vertebrata</taxon>
        <taxon>Euteleostomi</taxon>
        <taxon>Archelosauria</taxon>
        <taxon>Testudinata</taxon>
        <taxon>Testudines</taxon>
        <taxon>Cryptodira</taxon>
        <taxon>Durocryptodira</taxon>
        <taxon>Americhelydia</taxon>
        <taxon>Chelydroidea</taxon>
        <taxon>Chelydridae</taxon>
        <taxon>Chelydra</taxon>
    </lineage>
</organism>